<feature type="binding site" evidence="4 6">
    <location>
        <position position="111"/>
    </location>
    <ligand>
        <name>substrate</name>
    </ligand>
</feature>
<dbReference type="GO" id="GO:0031119">
    <property type="term" value="P:tRNA pseudouridine synthesis"/>
    <property type="evidence" value="ECO:0007669"/>
    <property type="project" value="UniProtKB-UniRule"/>
</dbReference>
<organism evidence="9 10">
    <name type="scientific">Candidatus Nephthysia bennettiae</name>
    <dbReference type="NCBI Taxonomy" id="3127016"/>
    <lineage>
        <taxon>Bacteria</taxon>
        <taxon>Bacillati</taxon>
        <taxon>Candidatus Dormiibacterota</taxon>
        <taxon>Candidatus Dormibacteria</taxon>
        <taxon>Candidatus Dormibacterales</taxon>
        <taxon>Candidatus Dormibacteraceae</taxon>
        <taxon>Candidatus Nephthysia</taxon>
    </lineage>
</organism>
<dbReference type="InterPro" id="IPR001406">
    <property type="entry name" value="PsdUridine_synth_TruA"/>
</dbReference>
<dbReference type="CDD" id="cd02570">
    <property type="entry name" value="PseudoU_synth_EcTruA"/>
    <property type="match status" value="1"/>
</dbReference>
<dbReference type="InterPro" id="IPR020094">
    <property type="entry name" value="TruA/RsuA/RluB/E/F_N"/>
</dbReference>
<dbReference type="PANTHER" id="PTHR11142">
    <property type="entry name" value="PSEUDOURIDYLATE SYNTHASE"/>
    <property type="match status" value="1"/>
</dbReference>
<feature type="domain" description="Pseudouridine synthase I TruA alpha/beta" evidence="8">
    <location>
        <begin position="144"/>
        <end position="245"/>
    </location>
</feature>
<dbReference type="PANTHER" id="PTHR11142:SF0">
    <property type="entry name" value="TRNA PSEUDOURIDINE SYNTHASE-LIKE 1"/>
    <property type="match status" value="1"/>
</dbReference>
<dbReference type="GO" id="GO:0003723">
    <property type="term" value="F:RNA binding"/>
    <property type="evidence" value="ECO:0007669"/>
    <property type="project" value="InterPro"/>
</dbReference>
<feature type="active site" description="Nucleophile" evidence="4 5">
    <location>
        <position position="53"/>
    </location>
</feature>
<dbReference type="InterPro" id="IPR020097">
    <property type="entry name" value="PsdUridine_synth_TruA_a/b_dom"/>
</dbReference>
<dbReference type="Gene3D" id="3.30.70.660">
    <property type="entry name" value="Pseudouridine synthase I, catalytic domain, C-terminal subdomain"/>
    <property type="match status" value="1"/>
</dbReference>
<dbReference type="HAMAP" id="MF_00171">
    <property type="entry name" value="TruA"/>
    <property type="match status" value="1"/>
</dbReference>
<evidence type="ECO:0000256" key="4">
    <source>
        <dbReference type="HAMAP-Rule" id="MF_00171"/>
    </source>
</evidence>
<dbReference type="RefSeq" id="WP_338202072.1">
    <property type="nucleotide sequence ID" value="NZ_JAEKNR010000132.1"/>
</dbReference>
<dbReference type="EC" id="5.4.99.12" evidence="4"/>
<evidence type="ECO:0000256" key="6">
    <source>
        <dbReference type="PIRSR" id="PIRSR001430-2"/>
    </source>
</evidence>
<evidence type="ECO:0000256" key="5">
    <source>
        <dbReference type="PIRSR" id="PIRSR001430-1"/>
    </source>
</evidence>
<dbReference type="Pfam" id="PF01416">
    <property type="entry name" value="PseudoU_synth_1"/>
    <property type="match status" value="2"/>
</dbReference>
<reference evidence="9" key="1">
    <citation type="submission" date="2020-10" db="EMBL/GenBank/DDBJ databases">
        <title>Ca. Dormibacterota MAGs.</title>
        <authorList>
            <person name="Montgomery K."/>
        </authorList>
    </citation>
    <scope>NUCLEOTIDE SEQUENCE [LARGE SCALE GENOMIC DNA]</scope>
    <source>
        <strain evidence="9">SC8812_S17_10</strain>
    </source>
</reference>
<keyword evidence="3 4" id="KW-0413">Isomerase</keyword>
<gene>
    <name evidence="4 9" type="primary">truA</name>
    <name evidence="9" type="ORF">JF922_12400</name>
</gene>
<name>A0A934NDW5_9BACT</name>
<accession>A0A934NDW5</accession>
<dbReference type="AlphaFoldDB" id="A0A934NDW5"/>
<dbReference type="SUPFAM" id="SSF55120">
    <property type="entry name" value="Pseudouridine synthase"/>
    <property type="match status" value="1"/>
</dbReference>
<keyword evidence="2 4" id="KW-0819">tRNA processing</keyword>
<evidence type="ECO:0000256" key="3">
    <source>
        <dbReference type="ARBA" id="ARBA00023235"/>
    </source>
</evidence>
<protein>
    <recommendedName>
        <fullName evidence="4">tRNA pseudouridine synthase A</fullName>
        <ecNumber evidence="4">5.4.99.12</ecNumber>
    </recommendedName>
    <alternativeName>
        <fullName evidence="4">tRNA pseudouridine(38-40) synthase</fullName>
    </alternativeName>
    <alternativeName>
        <fullName evidence="4">tRNA pseudouridylate synthase I</fullName>
    </alternativeName>
    <alternativeName>
        <fullName evidence="4">tRNA-uridine isomerase I</fullName>
    </alternativeName>
</protein>
<comment type="caution">
    <text evidence="4">Lacks conserved residue(s) required for the propagation of feature annotation.</text>
</comment>
<dbReference type="Gene3D" id="3.30.70.580">
    <property type="entry name" value="Pseudouridine synthase I, catalytic domain, N-terminal subdomain"/>
    <property type="match status" value="1"/>
</dbReference>
<dbReference type="Proteomes" id="UP000612893">
    <property type="component" value="Unassembled WGS sequence"/>
</dbReference>
<comment type="subunit">
    <text evidence="4">Homodimer.</text>
</comment>
<comment type="catalytic activity">
    <reaction evidence="4 7">
        <text>uridine(38/39/40) in tRNA = pseudouridine(38/39/40) in tRNA</text>
        <dbReference type="Rhea" id="RHEA:22376"/>
        <dbReference type="Rhea" id="RHEA-COMP:10085"/>
        <dbReference type="Rhea" id="RHEA-COMP:10087"/>
        <dbReference type="ChEBI" id="CHEBI:65314"/>
        <dbReference type="ChEBI" id="CHEBI:65315"/>
        <dbReference type="EC" id="5.4.99.12"/>
    </reaction>
</comment>
<comment type="caution">
    <text evidence="9">The sequence shown here is derived from an EMBL/GenBank/DDBJ whole genome shotgun (WGS) entry which is preliminary data.</text>
</comment>
<proteinExistence type="inferred from homology"/>
<dbReference type="FunFam" id="3.30.70.580:FF:000001">
    <property type="entry name" value="tRNA pseudouridine synthase A"/>
    <property type="match status" value="1"/>
</dbReference>
<evidence type="ECO:0000259" key="8">
    <source>
        <dbReference type="Pfam" id="PF01416"/>
    </source>
</evidence>
<evidence type="ECO:0000313" key="9">
    <source>
        <dbReference type="EMBL" id="MBJ7598867.1"/>
    </source>
</evidence>
<keyword evidence="10" id="KW-1185">Reference proteome</keyword>
<dbReference type="GO" id="GO:0160147">
    <property type="term" value="F:tRNA pseudouridine(38-40) synthase activity"/>
    <property type="evidence" value="ECO:0007669"/>
    <property type="project" value="UniProtKB-EC"/>
</dbReference>
<comment type="similarity">
    <text evidence="1 4 7">Belongs to the tRNA pseudouridine synthase TruA family.</text>
</comment>
<dbReference type="EMBL" id="JAEKNR010000132">
    <property type="protein sequence ID" value="MBJ7598867.1"/>
    <property type="molecule type" value="Genomic_DNA"/>
</dbReference>
<feature type="domain" description="Pseudouridine synthase I TruA alpha/beta" evidence="8">
    <location>
        <begin position="9"/>
        <end position="105"/>
    </location>
</feature>
<dbReference type="PIRSF" id="PIRSF001430">
    <property type="entry name" value="tRNA_psdUrid_synth"/>
    <property type="match status" value="1"/>
</dbReference>
<dbReference type="InterPro" id="IPR020103">
    <property type="entry name" value="PsdUridine_synth_cat_dom_sf"/>
</dbReference>
<evidence type="ECO:0000256" key="2">
    <source>
        <dbReference type="ARBA" id="ARBA00022694"/>
    </source>
</evidence>
<evidence type="ECO:0000313" key="10">
    <source>
        <dbReference type="Proteomes" id="UP000612893"/>
    </source>
</evidence>
<sequence length="245" mass="27200">MFRNINLLIEYDGREFSGWQQQRGLRTVEAELKKAVGDLVRHDVTLYAAGRTDAGAHAEGQVANFHYAGPLAPDRLASALNVRLPSDVAILEAREVSPEFHARYSARWRRYRYRYLDRQVRPVLALGRCWHIRNPLDVTAMAEAAAVLVGRHDWSTFCAASEPAEGRVRTMQSAQVRRSREFVELELVGEGFLRGLVRGIAGGLAEVGLGRQAAGWVGGLLEARDRRLAPRSAPAAGLTLVEVIY</sequence>
<comment type="function">
    <text evidence="4">Formation of pseudouridine at positions 38, 39 and 40 in the anticodon stem and loop of transfer RNAs.</text>
</comment>
<dbReference type="NCBIfam" id="TIGR00071">
    <property type="entry name" value="hisT_truA"/>
    <property type="match status" value="1"/>
</dbReference>
<evidence type="ECO:0000256" key="7">
    <source>
        <dbReference type="RuleBase" id="RU003792"/>
    </source>
</evidence>
<dbReference type="InterPro" id="IPR020095">
    <property type="entry name" value="PsdUridine_synth_TruA_C"/>
</dbReference>
<evidence type="ECO:0000256" key="1">
    <source>
        <dbReference type="ARBA" id="ARBA00009375"/>
    </source>
</evidence>